<feature type="binding site" description="axial binding residue" evidence="15">
    <location>
        <position position="195"/>
    </location>
    <ligand>
        <name>heme b</name>
        <dbReference type="ChEBI" id="CHEBI:60344"/>
    </ligand>
    <ligandPart>
        <name>Fe</name>
        <dbReference type="ChEBI" id="CHEBI:18248"/>
    </ligandPart>
</feature>
<evidence type="ECO:0000313" key="21">
    <source>
        <dbReference type="Proteomes" id="UP001454036"/>
    </source>
</evidence>
<dbReference type="PROSITE" id="PS50873">
    <property type="entry name" value="PEROXIDASE_4"/>
    <property type="match status" value="1"/>
</dbReference>
<dbReference type="Proteomes" id="UP001454036">
    <property type="component" value="Unassembled WGS sequence"/>
</dbReference>
<feature type="disulfide bond" evidence="17">
    <location>
        <begin position="70"/>
        <end position="75"/>
    </location>
</feature>
<dbReference type="GO" id="GO:0140825">
    <property type="term" value="F:lactoperoxidase activity"/>
    <property type="evidence" value="ECO:0007669"/>
    <property type="project" value="UniProtKB-EC"/>
</dbReference>
<feature type="binding site" evidence="14">
    <location>
        <position position="165"/>
    </location>
    <ligand>
        <name>substrate</name>
    </ligand>
</feature>
<sequence>MGMKFMTFLWLVMFLVNNGVEGGEGGQLAFDFYYESCPAAEKIVRRIVEIAVAKDPRMAASVLRLHFHDCFVMGCDASLLLDSNGDISSEKQAGPNLNSLRGFEVIDEIKYVLEEACPGVVSCADILAMAARDAVLLRGGPGWGVYLGRRDSLTASFSGANKFIPLPNSSLPTLISNFKQQGLDIVDLVTLSGSHTMGEARCTSFRQRIYDDYSEEHYQYHHHKRDKTYRRALRSMCPPTSGRDNSLAPLDFATPLRFDNHYFLNIIQGKGLLISDNVLLVDHDIHWEIRKLVFAYAYDQDFYFDSFAKSMVKMGNINVITGSQGEIRKNCRFINT</sequence>
<evidence type="ECO:0000256" key="9">
    <source>
        <dbReference type="ARBA" id="ARBA00023004"/>
    </source>
</evidence>
<dbReference type="InterPro" id="IPR019793">
    <property type="entry name" value="Peroxidases_heam-ligand_BS"/>
</dbReference>
<feature type="active site" description="Proton acceptor" evidence="13">
    <location>
        <position position="68"/>
    </location>
</feature>
<dbReference type="Gene3D" id="1.10.420.10">
    <property type="entry name" value="Peroxidase, domain 2"/>
    <property type="match status" value="1"/>
</dbReference>
<feature type="disulfide bond" evidence="17">
    <location>
        <begin position="37"/>
        <end position="117"/>
    </location>
</feature>
<keyword evidence="21" id="KW-1185">Reference proteome</keyword>
<keyword evidence="18" id="KW-0732">Signal</keyword>
<evidence type="ECO:0000256" key="2">
    <source>
        <dbReference type="ARBA" id="ARBA00006873"/>
    </source>
</evidence>
<evidence type="ECO:0000256" key="16">
    <source>
        <dbReference type="PIRSR" id="PIRSR600823-4"/>
    </source>
</evidence>
<dbReference type="GO" id="GO:0006979">
    <property type="term" value="P:response to oxidative stress"/>
    <property type="evidence" value="ECO:0007669"/>
    <property type="project" value="UniProtKB-UniRule"/>
</dbReference>
<evidence type="ECO:0000256" key="11">
    <source>
        <dbReference type="ARBA" id="ARBA00023180"/>
    </source>
</evidence>
<evidence type="ECO:0000256" key="13">
    <source>
        <dbReference type="PIRSR" id="PIRSR600823-1"/>
    </source>
</evidence>
<keyword evidence="12 18" id="KW-0376">Hydrogen peroxide</keyword>
<dbReference type="InterPro" id="IPR019794">
    <property type="entry name" value="Peroxidases_AS"/>
</dbReference>
<dbReference type="PROSITE" id="PS00435">
    <property type="entry name" value="PEROXIDASE_1"/>
    <property type="match status" value="1"/>
</dbReference>
<evidence type="ECO:0000256" key="18">
    <source>
        <dbReference type="RuleBase" id="RU362060"/>
    </source>
</evidence>
<dbReference type="InterPro" id="IPR002016">
    <property type="entry name" value="Haem_peroxidase"/>
</dbReference>
<accession>A0AAV3QYK6</accession>
<comment type="function">
    <text evidence="18">Removal of H(2)O(2), oxidation of toxic reductants, biosynthesis and degradation of lignin, suberization, auxin catabolism, response to environmental stresses such as wounding, pathogen attack and oxidative stress.</text>
</comment>
<feature type="binding site" evidence="15">
    <location>
        <position position="90"/>
    </location>
    <ligand>
        <name>Ca(2+)</name>
        <dbReference type="ChEBI" id="CHEBI:29108"/>
        <label>1</label>
    </ligand>
</feature>
<evidence type="ECO:0000256" key="15">
    <source>
        <dbReference type="PIRSR" id="PIRSR600823-3"/>
    </source>
</evidence>
<dbReference type="InterPro" id="IPR033905">
    <property type="entry name" value="Secretory_peroxidase"/>
</dbReference>
<feature type="binding site" evidence="15">
    <location>
        <position position="69"/>
    </location>
    <ligand>
        <name>Ca(2+)</name>
        <dbReference type="ChEBI" id="CHEBI:29108"/>
        <label>1</label>
    </ligand>
</feature>
<feature type="disulfide bond" evidence="17">
    <location>
        <begin position="202"/>
        <end position="237"/>
    </location>
</feature>
<feature type="disulfide bond" evidence="17">
    <location>
        <begin position="123"/>
        <end position="331"/>
    </location>
</feature>
<dbReference type="FunFam" id="1.10.420.10:FF:000001">
    <property type="entry name" value="Peroxidase"/>
    <property type="match status" value="1"/>
</dbReference>
<dbReference type="GO" id="GO:0042744">
    <property type="term" value="P:hydrogen peroxide catabolic process"/>
    <property type="evidence" value="ECO:0007669"/>
    <property type="project" value="UniProtKB-KW"/>
</dbReference>
<comment type="cofactor">
    <cofactor evidence="15 18">
        <name>heme b</name>
        <dbReference type="ChEBI" id="CHEBI:60344"/>
    </cofactor>
    <text evidence="15 18">Binds 1 heme b (iron(II)-protoporphyrin IX) group per subunit.</text>
</comment>
<dbReference type="PROSITE" id="PS00436">
    <property type="entry name" value="PEROXIDASE_2"/>
    <property type="match status" value="1"/>
</dbReference>
<feature type="signal peptide" evidence="18">
    <location>
        <begin position="1"/>
        <end position="22"/>
    </location>
</feature>
<comment type="subcellular location">
    <subcellularLocation>
        <location evidence="18">Secreted</location>
    </subcellularLocation>
</comment>
<feature type="binding site" evidence="15">
    <location>
        <position position="74"/>
    </location>
    <ligand>
        <name>Ca(2+)</name>
        <dbReference type="ChEBI" id="CHEBI:29108"/>
        <label>1</label>
    </ligand>
</feature>
<dbReference type="CDD" id="cd00693">
    <property type="entry name" value="secretory_peroxidase"/>
    <property type="match status" value="1"/>
</dbReference>
<feature type="binding site" evidence="15">
    <location>
        <position position="254"/>
    </location>
    <ligand>
        <name>Ca(2+)</name>
        <dbReference type="ChEBI" id="CHEBI:29108"/>
        <label>2</label>
    </ligand>
</feature>
<feature type="binding site" evidence="15">
    <location>
        <position position="76"/>
    </location>
    <ligand>
        <name>Ca(2+)</name>
        <dbReference type="ChEBI" id="CHEBI:29108"/>
        <label>1</label>
    </ligand>
</feature>
<feature type="chain" id="PRO_5043108223" description="Peroxidase" evidence="18">
    <location>
        <begin position="23"/>
        <end position="336"/>
    </location>
</feature>
<reference evidence="20 21" key="1">
    <citation type="submission" date="2024-01" db="EMBL/GenBank/DDBJ databases">
        <title>The complete chloroplast genome sequence of Lithospermum erythrorhizon: insights into the phylogenetic relationship among Boraginaceae species and the maternal lineages of purple gromwells.</title>
        <authorList>
            <person name="Okada T."/>
            <person name="Watanabe K."/>
        </authorList>
    </citation>
    <scope>NUCLEOTIDE SEQUENCE [LARGE SCALE GENOMIC DNA]</scope>
</reference>
<dbReference type="PRINTS" id="PR00461">
    <property type="entry name" value="PLPEROXIDASE"/>
</dbReference>
<evidence type="ECO:0000256" key="14">
    <source>
        <dbReference type="PIRSR" id="PIRSR600823-2"/>
    </source>
</evidence>
<dbReference type="GO" id="GO:0020037">
    <property type="term" value="F:heme binding"/>
    <property type="evidence" value="ECO:0007669"/>
    <property type="project" value="UniProtKB-UniRule"/>
</dbReference>
<dbReference type="Pfam" id="PF00141">
    <property type="entry name" value="peroxidase"/>
    <property type="match status" value="1"/>
</dbReference>
<keyword evidence="7 15" id="KW-0106">Calcium</keyword>
<keyword evidence="5 18" id="KW-0349">Heme</keyword>
<feature type="domain" description="Plant heme peroxidase family profile" evidence="19">
    <location>
        <begin position="27"/>
        <end position="335"/>
    </location>
</feature>
<keyword evidence="6 15" id="KW-0479">Metal-binding</keyword>
<evidence type="ECO:0000256" key="8">
    <source>
        <dbReference type="ARBA" id="ARBA00023002"/>
    </source>
</evidence>
<evidence type="ECO:0000259" key="19">
    <source>
        <dbReference type="PROSITE" id="PS50873"/>
    </source>
</evidence>
<feature type="binding site" evidence="15">
    <location>
        <position position="196"/>
    </location>
    <ligand>
        <name>Ca(2+)</name>
        <dbReference type="ChEBI" id="CHEBI:29108"/>
        <label>2</label>
    </ligand>
</feature>
<evidence type="ECO:0000256" key="12">
    <source>
        <dbReference type="ARBA" id="ARBA00023324"/>
    </source>
</evidence>
<dbReference type="PANTHER" id="PTHR31388:SF152">
    <property type="entry name" value="PEROXIDASE 20"/>
    <property type="match status" value="1"/>
</dbReference>
<protein>
    <recommendedName>
        <fullName evidence="3 18">Peroxidase</fullName>
        <ecNumber evidence="3 18">1.11.1.7</ecNumber>
    </recommendedName>
</protein>
<comment type="catalytic activity">
    <reaction evidence="1 18">
        <text>2 a phenolic donor + H2O2 = 2 a phenolic radical donor + 2 H2O</text>
        <dbReference type="Rhea" id="RHEA:56136"/>
        <dbReference type="ChEBI" id="CHEBI:15377"/>
        <dbReference type="ChEBI" id="CHEBI:16240"/>
        <dbReference type="ChEBI" id="CHEBI:139520"/>
        <dbReference type="ChEBI" id="CHEBI:139521"/>
        <dbReference type="EC" id="1.11.1.7"/>
    </reaction>
</comment>
<dbReference type="PRINTS" id="PR00458">
    <property type="entry name" value="PEROXIDASE"/>
</dbReference>
<evidence type="ECO:0000256" key="4">
    <source>
        <dbReference type="ARBA" id="ARBA00022559"/>
    </source>
</evidence>
<feature type="binding site" evidence="15">
    <location>
        <position position="78"/>
    </location>
    <ligand>
        <name>Ca(2+)</name>
        <dbReference type="ChEBI" id="CHEBI:29108"/>
        <label>1</label>
    </ligand>
</feature>
<evidence type="ECO:0000256" key="7">
    <source>
        <dbReference type="ARBA" id="ARBA00022837"/>
    </source>
</evidence>
<keyword evidence="8 18" id="KW-0560">Oxidoreductase</keyword>
<feature type="binding site" evidence="15">
    <location>
        <position position="251"/>
    </location>
    <ligand>
        <name>Ca(2+)</name>
        <dbReference type="ChEBI" id="CHEBI:29108"/>
        <label>2</label>
    </ligand>
</feature>
<dbReference type="FunFam" id="1.10.520.10:FF:000001">
    <property type="entry name" value="Peroxidase"/>
    <property type="match status" value="1"/>
</dbReference>
<comment type="cofactor">
    <cofactor evidence="15 18">
        <name>Ca(2+)</name>
        <dbReference type="ChEBI" id="CHEBI:29108"/>
    </cofactor>
    <text evidence="15 18">Binds 2 calcium ions per subunit.</text>
</comment>
<evidence type="ECO:0000256" key="17">
    <source>
        <dbReference type="PIRSR" id="PIRSR600823-5"/>
    </source>
</evidence>
<dbReference type="InterPro" id="IPR010255">
    <property type="entry name" value="Haem_peroxidase_sf"/>
</dbReference>
<name>A0AAV3QYK6_LITER</name>
<keyword evidence="9 15" id="KW-0408">Iron</keyword>
<evidence type="ECO:0000313" key="20">
    <source>
        <dbReference type="EMBL" id="GAA0167990.1"/>
    </source>
</evidence>
<comment type="caution">
    <text evidence="20">The sequence shown here is derived from an EMBL/GenBank/DDBJ whole genome shotgun (WGS) entry which is preliminary data.</text>
</comment>
<comment type="similarity">
    <text evidence="18">Belongs to the peroxidase family. Classical plant (class III) peroxidase subfamily.</text>
</comment>
<dbReference type="EMBL" id="BAABME010006307">
    <property type="protein sequence ID" value="GAA0167990.1"/>
    <property type="molecule type" value="Genomic_DNA"/>
</dbReference>
<proteinExistence type="inferred from homology"/>
<keyword evidence="4 18" id="KW-0575">Peroxidase</keyword>
<dbReference type="InterPro" id="IPR000823">
    <property type="entry name" value="Peroxidase_pln"/>
</dbReference>
<evidence type="ECO:0000256" key="3">
    <source>
        <dbReference type="ARBA" id="ARBA00012313"/>
    </source>
</evidence>
<feature type="binding site" evidence="15">
    <location>
        <position position="72"/>
    </location>
    <ligand>
        <name>Ca(2+)</name>
        <dbReference type="ChEBI" id="CHEBI:29108"/>
        <label>1</label>
    </ligand>
</feature>
<dbReference type="GO" id="GO:0046872">
    <property type="term" value="F:metal ion binding"/>
    <property type="evidence" value="ECO:0007669"/>
    <property type="project" value="UniProtKB-UniRule"/>
</dbReference>
<comment type="similarity">
    <text evidence="2">Belongs to the peroxidase family. Ascorbate peroxidase subfamily.</text>
</comment>
<dbReference type="AlphaFoldDB" id="A0AAV3QYK6"/>
<dbReference type="GO" id="GO:0005576">
    <property type="term" value="C:extracellular region"/>
    <property type="evidence" value="ECO:0007669"/>
    <property type="project" value="UniProtKB-SubCell"/>
</dbReference>
<dbReference type="Gene3D" id="1.10.520.10">
    <property type="match status" value="1"/>
</dbReference>
<dbReference type="EC" id="1.11.1.7" evidence="3 18"/>
<dbReference type="SUPFAM" id="SSF48113">
    <property type="entry name" value="Heme-dependent peroxidases"/>
    <property type="match status" value="1"/>
</dbReference>
<gene>
    <name evidence="20" type="ORF">LIER_22814</name>
</gene>
<evidence type="ECO:0000256" key="6">
    <source>
        <dbReference type="ARBA" id="ARBA00022723"/>
    </source>
</evidence>
<feature type="binding site" evidence="15">
    <location>
        <position position="259"/>
    </location>
    <ligand>
        <name>Ca(2+)</name>
        <dbReference type="ChEBI" id="CHEBI:29108"/>
        <label>2</label>
    </ligand>
</feature>
<keyword evidence="18" id="KW-0964">Secreted</keyword>
<feature type="site" description="Transition state stabilizer" evidence="16">
    <location>
        <position position="64"/>
    </location>
</feature>
<dbReference type="PANTHER" id="PTHR31388">
    <property type="entry name" value="PEROXIDASE 72-RELATED"/>
    <property type="match status" value="1"/>
</dbReference>
<keyword evidence="10 17" id="KW-1015">Disulfide bond</keyword>
<organism evidence="20 21">
    <name type="scientific">Lithospermum erythrorhizon</name>
    <name type="common">Purple gromwell</name>
    <name type="synonym">Lithospermum officinale var. erythrorhizon</name>
    <dbReference type="NCBI Taxonomy" id="34254"/>
    <lineage>
        <taxon>Eukaryota</taxon>
        <taxon>Viridiplantae</taxon>
        <taxon>Streptophyta</taxon>
        <taxon>Embryophyta</taxon>
        <taxon>Tracheophyta</taxon>
        <taxon>Spermatophyta</taxon>
        <taxon>Magnoliopsida</taxon>
        <taxon>eudicotyledons</taxon>
        <taxon>Gunneridae</taxon>
        <taxon>Pentapetalae</taxon>
        <taxon>asterids</taxon>
        <taxon>lamiids</taxon>
        <taxon>Boraginales</taxon>
        <taxon>Boraginaceae</taxon>
        <taxon>Boraginoideae</taxon>
        <taxon>Lithospermeae</taxon>
        <taxon>Lithospermum</taxon>
    </lineage>
</organism>
<evidence type="ECO:0000256" key="10">
    <source>
        <dbReference type="ARBA" id="ARBA00023157"/>
    </source>
</evidence>
<keyword evidence="11" id="KW-0325">Glycoprotein</keyword>
<evidence type="ECO:0000256" key="1">
    <source>
        <dbReference type="ARBA" id="ARBA00000189"/>
    </source>
</evidence>
<evidence type="ECO:0000256" key="5">
    <source>
        <dbReference type="ARBA" id="ARBA00022617"/>
    </source>
</evidence>